<organism evidence="1 2">
    <name type="scientific">Evansella vedderi</name>
    <dbReference type="NCBI Taxonomy" id="38282"/>
    <lineage>
        <taxon>Bacteria</taxon>
        <taxon>Bacillati</taxon>
        <taxon>Bacillota</taxon>
        <taxon>Bacilli</taxon>
        <taxon>Bacillales</taxon>
        <taxon>Bacillaceae</taxon>
        <taxon>Evansella</taxon>
    </lineage>
</organism>
<gene>
    <name evidence="1" type="ORF">J2S74_003801</name>
</gene>
<name>A0ABT9ZYQ2_9BACI</name>
<evidence type="ECO:0000313" key="2">
    <source>
        <dbReference type="Proteomes" id="UP001230005"/>
    </source>
</evidence>
<dbReference type="Proteomes" id="UP001230005">
    <property type="component" value="Unassembled WGS sequence"/>
</dbReference>
<proteinExistence type="predicted"/>
<protein>
    <submittedName>
        <fullName evidence="1">Uncharacterized protein</fullName>
    </submittedName>
</protein>
<keyword evidence="2" id="KW-1185">Reference proteome</keyword>
<dbReference type="EMBL" id="JAUSUG010000016">
    <property type="protein sequence ID" value="MDQ0256381.1"/>
    <property type="molecule type" value="Genomic_DNA"/>
</dbReference>
<comment type="caution">
    <text evidence="1">The sequence shown here is derived from an EMBL/GenBank/DDBJ whole genome shotgun (WGS) entry which is preliminary data.</text>
</comment>
<evidence type="ECO:0000313" key="1">
    <source>
        <dbReference type="EMBL" id="MDQ0256381.1"/>
    </source>
</evidence>
<accession>A0ABT9ZYQ2</accession>
<dbReference type="RefSeq" id="WP_307328418.1">
    <property type="nucleotide sequence ID" value="NZ_JAUSUG010000016.1"/>
</dbReference>
<sequence>MISKPSLIMQSVDSSPISEITIRGGAIDTDQGIKIISSPRGGGMGSYLVHFSSNALSLTLEPQSELKGTYVTTIEVNLSIGP</sequence>
<reference evidence="1 2" key="1">
    <citation type="submission" date="2023-07" db="EMBL/GenBank/DDBJ databases">
        <title>Genomic Encyclopedia of Type Strains, Phase IV (KMG-IV): sequencing the most valuable type-strain genomes for metagenomic binning, comparative biology and taxonomic classification.</title>
        <authorList>
            <person name="Goeker M."/>
        </authorList>
    </citation>
    <scope>NUCLEOTIDE SEQUENCE [LARGE SCALE GENOMIC DNA]</scope>
    <source>
        <strain evidence="1 2">DSM 9768</strain>
    </source>
</reference>